<evidence type="ECO:0000313" key="2">
    <source>
        <dbReference type="EMBL" id="EFG04591.2"/>
    </source>
</evidence>
<keyword evidence="3" id="KW-1185">Reference proteome</keyword>
<proteinExistence type="predicted"/>
<name>D5SKZ8_STRCL</name>
<dbReference type="Proteomes" id="UP000002357">
    <property type="component" value="Plasmid pSCL4"/>
</dbReference>
<organism evidence="2 3">
    <name type="scientific">Streptomyces clavuligerus</name>
    <dbReference type="NCBI Taxonomy" id="1901"/>
    <lineage>
        <taxon>Bacteria</taxon>
        <taxon>Bacillati</taxon>
        <taxon>Actinomycetota</taxon>
        <taxon>Actinomycetes</taxon>
        <taxon>Kitasatosporales</taxon>
        <taxon>Streptomycetaceae</taxon>
        <taxon>Streptomyces</taxon>
    </lineage>
</organism>
<reference evidence="2 3" key="1">
    <citation type="journal article" date="2010" name="Genome Biol. Evol.">
        <title>The sequence of a 1.8-mb bacterial linear plasmid reveals a rich evolutionary reservoir of secondary metabolic pathways.</title>
        <authorList>
            <person name="Medema M.H."/>
            <person name="Trefzer A."/>
            <person name="Kovalchuk A."/>
            <person name="van den Berg M."/>
            <person name="Mueller U."/>
            <person name="Heijne W."/>
            <person name="Wu L."/>
            <person name="Alam M.T."/>
            <person name="Ronning C.M."/>
            <person name="Nierman W.C."/>
            <person name="Bovenberg R.A.L."/>
            <person name="Breitling R."/>
            <person name="Takano E."/>
        </authorList>
    </citation>
    <scope>NUCLEOTIDE SEQUENCE [LARGE SCALE GENOMIC DNA]</scope>
    <source>
        <strain evidence="3">ATCC 27064 / DSM 738 / JCM 4710 / NBRC 13307 / NCIMB 12785 / NRRL 3585 / VKM Ac-602</strain>
        <plasmid evidence="2">pSCL4</plasmid>
    </source>
</reference>
<sequence length="26" mass="2649">MGPVEHVITVARSGPTGRPHPVSGLP</sequence>
<accession>D5SKZ8</accession>
<protein>
    <submittedName>
        <fullName evidence="2">Uncharacterized protein</fullName>
    </submittedName>
</protein>
<feature type="region of interest" description="Disordered" evidence="1">
    <location>
        <begin position="1"/>
        <end position="26"/>
    </location>
</feature>
<dbReference type="AlphaFoldDB" id="D5SKZ8"/>
<evidence type="ECO:0000256" key="1">
    <source>
        <dbReference type="SAM" id="MobiDB-lite"/>
    </source>
</evidence>
<keyword evidence="2" id="KW-0614">Plasmid</keyword>
<geneLocation type="plasmid" evidence="2 3">
    <name>pSCL4</name>
</geneLocation>
<gene>
    <name evidence="2" type="ORF">SCLAV_p1105</name>
</gene>
<evidence type="ECO:0000313" key="3">
    <source>
        <dbReference type="Proteomes" id="UP000002357"/>
    </source>
</evidence>
<dbReference type="EMBL" id="CM000914">
    <property type="protein sequence ID" value="EFG04591.2"/>
    <property type="molecule type" value="Genomic_DNA"/>
</dbReference>